<evidence type="ECO:0000313" key="3">
    <source>
        <dbReference type="EMBL" id="BAM32957.1"/>
    </source>
</evidence>
<evidence type="ECO:0000256" key="2">
    <source>
        <dbReference type="SAM" id="SignalP"/>
    </source>
</evidence>
<name>A0AAI8MK19_9HELI</name>
<evidence type="ECO:0000313" key="5">
    <source>
        <dbReference type="Proteomes" id="UP000005755"/>
    </source>
</evidence>
<accession>A0AAI8MK19</accession>
<keyword evidence="5" id="KW-1185">Reference proteome</keyword>
<dbReference type="AlphaFoldDB" id="A0AAI8MK19"/>
<reference evidence="3 6" key="2">
    <citation type="journal article" date="2012" name="J. Bacteriol.">
        <title>Complete Genome Sequence of Helicobacter cinaedi Type Strain ATCC BAA-847.</title>
        <authorList>
            <person name="Miyoshi-Akiyama T."/>
            <person name="Takeshita N."/>
            <person name="Ohmagari N."/>
            <person name="Kirikae T."/>
        </authorList>
    </citation>
    <scope>NUCLEOTIDE SEQUENCE [LARGE SCALE GENOMIC DNA]</scope>
    <source>
        <strain evidence="3 6">ATCC BAA-847</strain>
    </source>
</reference>
<feature type="region of interest" description="Disordered" evidence="1">
    <location>
        <begin position="21"/>
        <end position="81"/>
    </location>
</feature>
<feature type="compositionally biased region" description="Low complexity" evidence="1">
    <location>
        <begin position="39"/>
        <end position="48"/>
    </location>
</feature>
<dbReference type="KEGG" id="hcb:HCBAA847_1728"/>
<dbReference type="Proteomes" id="UP000006036">
    <property type="component" value="Chromosome 1"/>
</dbReference>
<feature type="signal peptide" evidence="2">
    <location>
        <begin position="1"/>
        <end position="18"/>
    </location>
</feature>
<feature type="compositionally biased region" description="Basic and acidic residues" evidence="1">
    <location>
        <begin position="70"/>
        <end position="81"/>
    </location>
</feature>
<gene>
    <name evidence="3" type="ORF">HCBAA847_1728</name>
    <name evidence="4" type="ORF">HCCG_00129</name>
</gene>
<evidence type="ECO:0000313" key="6">
    <source>
        <dbReference type="Proteomes" id="UP000006036"/>
    </source>
</evidence>
<evidence type="ECO:0008006" key="7">
    <source>
        <dbReference type="Google" id="ProtNLM"/>
    </source>
</evidence>
<evidence type="ECO:0000313" key="4">
    <source>
        <dbReference type="EMBL" id="EFR45583.1"/>
    </source>
</evidence>
<evidence type="ECO:0000256" key="1">
    <source>
        <dbReference type="SAM" id="MobiDB-lite"/>
    </source>
</evidence>
<protein>
    <recommendedName>
        <fullName evidence="7">Lipoprotein</fullName>
    </recommendedName>
</protein>
<dbReference type="EMBL" id="AP012492">
    <property type="protein sequence ID" value="BAM32957.1"/>
    <property type="molecule type" value="Genomic_DNA"/>
</dbReference>
<feature type="chain" id="PRO_5042552454" description="Lipoprotein" evidence="2">
    <location>
        <begin position="19"/>
        <end position="81"/>
    </location>
</feature>
<dbReference type="GeneID" id="66539946"/>
<dbReference type="Proteomes" id="UP000005755">
    <property type="component" value="Unassembled WGS sequence"/>
</dbReference>
<reference evidence="5" key="4">
    <citation type="journal article" date="2014" name="Genome Announc.">
        <title>Draft genome sequences of six enterohepatic helicobacter species isolated from humans and one from rhesus macaques.</title>
        <authorList>
            <person name="Shen Z."/>
            <person name="Sheh A."/>
            <person name="Young S.K."/>
            <person name="Abouelliel A."/>
            <person name="Ward D.V."/>
            <person name="Earl A.M."/>
            <person name="Fox J.G."/>
        </authorList>
    </citation>
    <scope>NUCLEOTIDE SEQUENCE [LARGE SCALE GENOMIC DNA]</scope>
    <source>
        <strain evidence="5">CCUG 18818</strain>
    </source>
</reference>
<dbReference type="PROSITE" id="PS51257">
    <property type="entry name" value="PROKAR_LIPOPROTEIN"/>
    <property type="match status" value="1"/>
</dbReference>
<reference evidence="4" key="1">
    <citation type="submission" date="2008-08" db="EMBL/GenBank/DDBJ databases">
        <title>Annotation of Helicobacter cinaedi strain CCUG 18818.</title>
        <authorList>
            <consortium name="The Broad Institute Genome Sequencing Platform"/>
            <person name="Fox J.G."/>
            <person name="Shen Z."/>
            <person name="Charoenlap N."/>
            <person name="Schauer D.B."/>
            <person name="Ward D."/>
            <person name="Mehta T."/>
            <person name="Young S."/>
            <person name="Jaffe D."/>
            <person name="Gnerre S."/>
            <person name="Berlin A."/>
            <person name="Heiman D."/>
            <person name="Hepburn T."/>
            <person name="Shea T."/>
            <person name="Sykes S."/>
            <person name="Alvarado L."/>
            <person name="Kodira C."/>
            <person name="Borodovsky M."/>
            <person name="Lander E."/>
            <person name="Galagan J."/>
            <person name="Nusbaum C."/>
            <person name="Birren B."/>
        </authorList>
    </citation>
    <scope>NUCLEOTIDE SEQUENCE</scope>
    <source>
        <strain evidence="4">CCUG 18818</strain>
    </source>
</reference>
<proteinExistence type="predicted"/>
<keyword evidence="2" id="KW-0732">Signal</keyword>
<sequence length="81" mass="8759">MKKLALVLVLGLIFAACSDNTKEKKASAPAPVIEDKPVQDPTQVTVVPADENNADIKPEVEAPATSEYQVKPDEQKEEKAQ</sequence>
<dbReference type="EMBL" id="DS990391">
    <property type="protein sequence ID" value="EFR45583.1"/>
    <property type="molecule type" value="Genomic_DNA"/>
</dbReference>
<organism evidence="3 6">
    <name type="scientific">Helicobacter cinaedi CCUG 18818 = ATCC BAA-847</name>
    <dbReference type="NCBI Taxonomy" id="537971"/>
    <lineage>
        <taxon>Bacteria</taxon>
        <taxon>Pseudomonadati</taxon>
        <taxon>Campylobacterota</taxon>
        <taxon>Epsilonproteobacteria</taxon>
        <taxon>Campylobacterales</taxon>
        <taxon>Helicobacteraceae</taxon>
        <taxon>Helicobacter</taxon>
    </lineage>
</organism>
<dbReference type="RefSeq" id="WP_002955406.1">
    <property type="nucleotide sequence ID" value="NC_020555.1"/>
</dbReference>
<reference evidence="3" key="3">
    <citation type="submission" date="2012-07" db="EMBL/GenBank/DDBJ databases">
        <authorList>
            <person name="Akiyama T."/>
            <person name="Takeshita N."/>
            <person name="Ohmagari N."/>
            <person name="Kirikae T."/>
        </authorList>
    </citation>
    <scope>NUCLEOTIDE SEQUENCE</scope>
    <source>
        <strain evidence="3">ATCC BAA-847</strain>
    </source>
</reference>